<evidence type="ECO:0000256" key="1">
    <source>
        <dbReference type="ARBA" id="ARBA00001932"/>
    </source>
</evidence>
<keyword evidence="3" id="KW-0285">Flavoprotein</keyword>
<evidence type="ECO:0000256" key="2">
    <source>
        <dbReference type="ARBA" id="ARBA00001974"/>
    </source>
</evidence>
<comment type="caution">
    <text evidence="7">The sequence shown here is derived from an EMBL/GenBank/DDBJ whole genome shotgun (WGS) entry which is preliminary data.</text>
</comment>
<protein>
    <submittedName>
        <fullName evidence="7">Deoxyribodipyrimidine photolyase</fullName>
    </submittedName>
</protein>
<dbReference type="InterPro" id="IPR036155">
    <property type="entry name" value="Crypto/Photolyase_N_sf"/>
</dbReference>
<dbReference type="PANTHER" id="PTHR11455:SF9">
    <property type="entry name" value="CRYPTOCHROME CIRCADIAN CLOCK 5 ISOFORM X1"/>
    <property type="match status" value="1"/>
</dbReference>
<dbReference type="InterPro" id="IPR005101">
    <property type="entry name" value="Cryptochr/Photolyase_FAD-bd"/>
</dbReference>
<evidence type="ECO:0000259" key="5">
    <source>
        <dbReference type="PROSITE" id="PS50181"/>
    </source>
</evidence>
<name>A0ABR9TCS4_9SPHI</name>
<dbReference type="InterPro" id="IPR036134">
    <property type="entry name" value="Crypto/Photolyase_FAD-like_sf"/>
</dbReference>
<dbReference type="Pfam" id="PF03441">
    <property type="entry name" value="FAD_binding_7"/>
    <property type="match status" value="1"/>
</dbReference>
<reference evidence="7 8" key="1">
    <citation type="submission" date="2018-02" db="EMBL/GenBank/DDBJ databases">
        <title>Sphingobacterium KA21.</title>
        <authorList>
            <person name="Vasarhelyi B.M."/>
            <person name="Deshmukh S."/>
            <person name="Balint B."/>
            <person name="Kukolya J."/>
        </authorList>
    </citation>
    <scope>NUCLEOTIDE SEQUENCE [LARGE SCALE GENOMIC DNA]</scope>
    <source>
        <strain evidence="7 8">Ka21</strain>
    </source>
</reference>
<proteinExistence type="predicted"/>
<dbReference type="Gene3D" id="1.10.579.10">
    <property type="entry name" value="DNA Cyclobutane Dipyrimidine Photolyase, subunit A, domain 3"/>
    <property type="match status" value="1"/>
</dbReference>
<dbReference type="InterPro" id="IPR014729">
    <property type="entry name" value="Rossmann-like_a/b/a_fold"/>
</dbReference>
<dbReference type="Gene3D" id="1.25.40.80">
    <property type="match status" value="1"/>
</dbReference>
<dbReference type="Proteomes" id="UP000618319">
    <property type="component" value="Unassembled WGS sequence"/>
</dbReference>
<dbReference type="InterPro" id="IPR002081">
    <property type="entry name" value="Cryptochrome/DNA_photolyase_1"/>
</dbReference>
<dbReference type="PROSITE" id="PS50181">
    <property type="entry name" value="FBOX"/>
    <property type="match status" value="1"/>
</dbReference>
<evidence type="ECO:0000313" key="7">
    <source>
        <dbReference type="EMBL" id="MBE8723178.1"/>
    </source>
</evidence>
<dbReference type="Gene3D" id="3.40.50.620">
    <property type="entry name" value="HUPs"/>
    <property type="match status" value="1"/>
</dbReference>
<dbReference type="PANTHER" id="PTHR11455">
    <property type="entry name" value="CRYPTOCHROME"/>
    <property type="match status" value="1"/>
</dbReference>
<evidence type="ECO:0000259" key="6">
    <source>
        <dbReference type="PROSITE" id="PS51645"/>
    </source>
</evidence>
<evidence type="ECO:0000256" key="3">
    <source>
        <dbReference type="ARBA" id="ARBA00022630"/>
    </source>
</evidence>
<keyword evidence="8" id="KW-1185">Reference proteome</keyword>
<dbReference type="Pfam" id="PF00875">
    <property type="entry name" value="DNA_photolyase"/>
    <property type="match status" value="1"/>
</dbReference>
<feature type="domain" description="F-box" evidence="5">
    <location>
        <begin position="98"/>
        <end position="146"/>
    </location>
</feature>
<gene>
    <name evidence="7" type="ORF">C4F40_20865</name>
</gene>
<evidence type="ECO:0000256" key="4">
    <source>
        <dbReference type="ARBA" id="ARBA00022827"/>
    </source>
</evidence>
<organism evidence="7 8">
    <name type="scientific">Sphingobacterium pedocola</name>
    <dbReference type="NCBI Taxonomy" id="2082722"/>
    <lineage>
        <taxon>Bacteria</taxon>
        <taxon>Pseudomonadati</taxon>
        <taxon>Bacteroidota</taxon>
        <taxon>Sphingobacteriia</taxon>
        <taxon>Sphingobacteriales</taxon>
        <taxon>Sphingobacteriaceae</taxon>
        <taxon>Sphingobacterium</taxon>
    </lineage>
</organism>
<comment type="cofactor">
    <cofactor evidence="2">
        <name>FAD</name>
        <dbReference type="ChEBI" id="CHEBI:57692"/>
    </cofactor>
</comment>
<dbReference type="SUPFAM" id="SSF52425">
    <property type="entry name" value="Cryptochrome/photolyase, N-terminal domain"/>
    <property type="match status" value="1"/>
</dbReference>
<dbReference type="SUPFAM" id="SSF48173">
    <property type="entry name" value="Cryptochrome/photolyase FAD-binding domain"/>
    <property type="match status" value="1"/>
</dbReference>
<keyword evidence="4" id="KW-0274">FAD</keyword>
<sequence>MAQIRYICCFSNNLFSKAGMSKRVILVWFRNDLRTHDNEVLHAAIEKADFVIPVYIFDPRYYETNQSGYTNTGELRSLYILNTVRSLKEKLQFLGGDLMTFEGLPEEIIPHLVQRYDVDEVYHHREIARTETSISERVEEELWKIQRNLKHFIGHTLYHKEDLPFPIKDIPNSFNVFKKKIERESSVRNPLADIDSITIPPHLEKTELPEHGEIAHYTYGEKAAMEELNSIFSQPLGNEDLYIKLSPFLAIGSLSPVYTYHYINKRITASNKKQVAKIVERLLWRDYYRFMLKKYPNKYFLSEYTSNRDSVKIENWTTGNTENATINSYIEELNNTGIISYIQREALALFFTYEYQQPWLEGAAWFEEKLIDYAPATNYGFWAHIGGEGTSEKDNKSIKDWEKEKASL</sequence>
<evidence type="ECO:0000313" key="8">
    <source>
        <dbReference type="Proteomes" id="UP000618319"/>
    </source>
</evidence>
<dbReference type="PROSITE" id="PS51645">
    <property type="entry name" value="PHR_CRY_ALPHA_BETA"/>
    <property type="match status" value="1"/>
</dbReference>
<dbReference type="InterPro" id="IPR001810">
    <property type="entry name" value="F-box_dom"/>
</dbReference>
<feature type="domain" description="Photolyase/cryptochrome alpha/beta" evidence="6">
    <location>
        <begin position="23"/>
        <end position="157"/>
    </location>
</feature>
<accession>A0ABR9TCS4</accession>
<dbReference type="EMBL" id="PSKQ01000027">
    <property type="protein sequence ID" value="MBE8723178.1"/>
    <property type="molecule type" value="Genomic_DNA"/>
</dbReference>
<dbReference type="InterPro" id="IPR006050">
    <property type="entry name" value="DNA_photolyase_N"/>
</dbReference>
<comment type="cofactor">
    <cofactor evidence="1">
        <name>(6R)-5,10-methylene-5,6,7,8-tetrahydrofolate</name>
        <dbReference type="ChEBI" id="CHEBI:15636"/>
    </cofactor>
</comment>